<dbReference type="GeneTree" id="ENSGT00940000154063"/>
<protein>
    <recommendedName>
        <fullName evidence="1">Complement C3/4/5 macroglobulin domain-containing protein</fullName>
    </recommendedName>
</protein>
<evidence type="ECO:0000313" key="3">
    <source>
        <dbReference type="Proteomes" id="UP000261540"/>
    </source>
</evidence>
<dbReference type="Pfam" id="PF17790">
    <property type="entry name" value="MG1"/>
    <property type="match status" value="1"/>
</dbReference>
<dbReference type="InterPro" id="IPR050473">
    <property type="entry name" value="A2M/Complement_sys"/>
</dbReference>
<feature type="domain" description="Complement C3/4/5 macroglobulin" evidence="1">
    <location>
        <begin position="16"/>
        <end position="112"/>
    </location>
</feature>
<proteinExistence type="predicted"/>
<name>A0A3B3RZK3_9TELE</name>
<organism evidence="2 3">
    <name type="scientific">Paramormyrops kingsleyae</name>
    <dbReference type="NCBI Taxonomy" id="1676925"/>
    <lineage>
        <taxon>Eukaryota</taxon>
        <taxon>Metazoa</taxon>
        <taxon>Chordata</taxon>
        <taxon>Craniata</taxon>
        <taxon>Vertebrata</taxon>
        <taxon>Euteleostomi</taxon>
        <taxon>Actinopterygii</taxon>
        <taxon>Neopterygii</taxon>
        <taxon>Teleostei</taxon>
        <taxon>Osteoglossocephala</taxon>
        <taxon>Osteoglossomorpha</taxon>
        <taxon>Osteoglossiformes</taxon>
        <taxon>Mormyridae</taxon>
        <taxon>Paramormyrops</taxon>
    </lineage>
</organism>
<dbReference type="Proteomes" id="UP000261540">
    <property type="component" value="Unplaced"/>
</dbReference>
<dbReference type="Gene3D" id="2.60.40.10">
    <property type="entry name" value="Immunoglobulins"/>
    <property type="match status" value="1"/>
</dbReference>
<keyword evidence="3" id="KW-1185">Reference proteome</keyword>
<dbReference type="InterPro" id="IPR013783">
    <property type="entry name" value="Ig-like_fold"/>
</dbReference>
<evidence type="ECO:0000259" key="1">
    <source>
        <dbReference type="Pfam" id="PF17790"/>
    </source>
</evidence>
<dbReference type="PANTHER" id="PTHR11412">
    <property type="entry name" value="MACROGLOBULIN / COMPLEMENT"/>
    <property type="match status" value="1"/>
</dbReference>
<sequence>LTVYDSTCVSVLWTICITPNLLRVGNKEKVFVEAQEYTGGNIEVEISVKDFPAKNREFFSKKTTLTSQNKFLDLQEIEIREDAFDATSTKKQYVYLQAKFPQHQLEKVVLLSFQAGYIFVQTDKTIYTPTSTGKLRDIFIIRVETVMEELQPEQQARKNMVAQPYLTYQNSQNYLHIGIPSTELAINTNLLVNLNLKNNPGVQDQISHFTYLVCIYHSSTRIIKNNQLYVFVF</sequence>
<dbReference type="InterPro" id="IPR041425">
    <property type="entry name" value="C3/4/5_MG1"/>
</dbReference>
<dbReference type="PANTHER" id="PTHR11412:SF81">
    <property type="entry name" value="COMPLEMENT C3"/>
    <property type="match status" value="1"/>
</dbReference>
<evidence type="ECO:0000313" key="2">
    <source>
        <dbReference type="Ensembl" id="ENSPKIP00000023909.1"/>
    </source>
</evidence>
<dbReference type="STRING" id="1676925.ENSPKIP00000023909"/>
<dbReference type="AlphaFoldDB" id="A0A3B3RZK3"/>
<dbReference type="Gene3D" id="2.60.40.1930">
    <property type="match status" value="3"/>
</dbReference>
<reference evidence="2" key="2">
    <citation type="submission" date="2025-09" db="UniProtKB">
        <authorList>
            <consortium name="Ensembl"/>
        </authorList>
    </citation>
    <scope>IDENTIFICATION</scope>
</reference>
<reference evidence="2" key="1">
    <citation type="submission" date="2025-08" db="UniProtKB">
        <authorList>
            <consortium name="Ensembl"/>
        </authorList>
    </citation>
    <scope>IDENTIFICATION</scope>
</reference>
<dbReference type="Ensembl" id="ENSPKIT00000004604.1">
    <property type="protein sequence ID" value="ENSPKIP00000023909.1"/>
    <property type="gene ID" value="ENSPKIG00000007355.1"/>
</dbReference>
<accession>A0A3B3RZK3</accession>